<reference evidence="2 3" key="1">
    <citation type="journal article" date="2016" name="Proc. Natl. Acad. Sci. U.S.A.">
        <title>Comparative genomics of biotechnologically important yeasts.</title>
        <authorList>
            <person name="Riley R."/>
            <person name="Haridas S."/>
            <person name="Wolfe K.H."/>
            <person name="Lopes M.R."/>
            <person name="Hittinger C.T."/>
            <person name="Goeker M."/>
            <person name="Salamov A.A."/>
            <person name="Wisecaver J.H."/>
            <person name="Long T.M."/>
            <person name="Calvey C.H."/>
            <person name="Aerts A.L."/>
            <person name="Barry K.W."/>
            <person name="Choi C."/>
            <person name="Clum A."/>
            <person name="Coughlan A.Y."/>
            <person name="Deshpande S."/>
            <person name="Douglass A.P."/>
            <person name="Hanson S.J."/>
            <person name="Klenk H.-P."/>
            <person name="LaButti K.M."/>
            <person name="Lapidus A."/>
            <person name="Lindquist E.A."/>
            <person name="Lipzen A.M."/>
            <person name="Meier-Kolthoff J.P."/>
            <person name="Ohm R.A."/>
            <person name="Otillar R.P."/>
            <person name="Pangilinan J.L."/>
            <person name="Peng Y."/>
            <person name="Rokas A."/>
            <person name="Rosa C.A."/>
            <person name="Scheuner C."/>
            <person name="Sibirny A.A."/>
            <person name="Slot J.C."/>
            <person name="Stielow J.B."/>
            <person name="Sun H."/>
            <person name="Kurtzman C.P."/>
            <person name="Blackwell M."/>
            <person name="Grigoriev I.V."/>
            <person name="Jeffries T.W."/>
        </authorList>
    </citation>
    <scope>NUCLEOTIDE SEQUENCE [LARGE SCALE GENOMIC DNA]</scope>
    <source>
        <strain evidence="2 3">NRRL Y-2026</strain>
    </source>
</reference>
<evidence type="ECO:0000259" key="1">
    <source>
        <dbReference type="Pfam" id="PF01243"/>
    </source>
</evidence>
<dbReference type="SUPFAM" id="SSF50475">
    <property type="entry name" value="FMN-binding split barrel"/>
    <property type="match status" value="1"/>
</dbReference>
<dbReference type="STRING" id="763406.A0A1E3NHG6"/>
<accession>A0A1E3NHG6</accession>
<name>A0A1E3NHG6_9ASCO</name>
<proteinExistence type="predicted"/>
<dbReference type="AlphaFoldDB" id="A0A1E3NHG6"/>
<dbReference type="PANTHER" id="PTHR28040:SF1">
    <property type="entry name" value="PYRIDOXAMINE 5'-PHOSPHATE OXIDASE YLR456W HOMOLOG-RELATED"/>
    <property type="match status" value="1"/>
</dbReference>
<dbReference type="InterPro" id="IPR012349">
    <property type="entry name" value="Split_barrel_FMN-bd"/>
</dbReference>
<dbReference type="InterPro" id="IPR052841">
    <property type="entry name" value="PMP_oxidase-like"/>
</dbReference>
<dbReference type="Pfam" id="PF01243">
    <property type="entry name" value="PNPOx_N"/>
    <property type="match status" value="1"/>
</dbReference>
<evidence type="ECO:0000313" key="3">
    <source>
        <dbReference type="Proteomes" id="UP000094455"/>
    </source>
</evidence>
<dbReference type="InterPro" id="IPR011576">
    <property type="entry name" value="Pyridox_Oxase_N"/>
</dbReference>
<feature type="domain" description="Pyridoxamine 5'-phosphate oxidase N-terminal" evidence="1">
    <location>
        <begin position="7"/>
        <end position="104"/>
    </location>
</feature>
<dbReference type="OrthoDB" id="5300823at2759"/>
<protein>
    <recommendedName>
        <fullName evidence="1">Pyridoxamine 5'-phosphate oxidase N-terminal domain-containing protein</fullName>
    </recommendedName>
</protein>
<dbReference type="RefSeq" id="XP_019016703.1">
    <property type="nucleotide sequence ID" value="XM_019164381.1"/>
</dbReference>
<dbReference type="GO" id="GO:0005737">
    <property type="term" value="C:cytoplasm"/>
    <property type="evidence" value="ECO:0007669"/>
    <property type="project" value="TreeGrafter"/>
</dbReference>
<dbReference type="Gene3D" id="2.30.110.10">
    <property type="entry name" value="Electron Transport, Fmn-binding Protein, Chain A"/>
    <property type="match status" value="1"/>
</dbReference>
<organism evidence="2 3">
    <name type="scientific">Pichia membranifaciens NRRL Y-2026</name>
    <dbReference type="NCBI Taxonomy" id="763406"/>
    <lineage>
        <taxon>Eukaryota</taxon>
        <taxon>Fungi</taxon>
        <taxon>Dikarya</taxon>
        <taxon>Ascomycota</taxon>
        <taxon>Saccharomycotina</taxon>
        <taxon>Pichiomycetes</taxon>
        <taxon>Pichiales</taxon>
        <taxon>Pichiaceae</taxon>
        <taxon>Pichia</taxon>
    </lineage>
</organism>
<keyword evidence="3" id="KW-1185">Reference proteome</keyword>
<sequence>MTGGPLTPSITNLLSHSSLLHLATCSDNIPHVSLMNYTFIEPNEEDSSSNIALLKNSRNLVLVATPKNTQKYENLQKNGKCSILVHDWVANGNQVNENSVLKLLYSINQSEVGDMSVTLDGHVVKFLLDSTSEEYEFFKNLHLKKNPVAKAFIEGDNVALILIQIDESKVSDSNNKVEKFK</sequence>
<gene>
    <name evidence="2" type="ORF">PICMEDRAFT_73104</name>
</gene>
<dbReference type="Proteomes" id="UP000094455">
    <property type="component" value="Unassembled WGS sequence"/>
</dbReference>
<evidence type="ECO:0000313" key="2">
    <source>
        <dbReference type="EMBL" id="ODQ45590.1"/>
    </source>
</evidence>
<dbReference type="GeneID" id="30181068"/>
<dbReference type="EMBL" id="KV454004">
    <property type="protein sequence ID" value="ODQ45590.1"/>
    <property type="molecule type" value="Genomic_DNA"/>
</dbReference>
<dbReference type="GO" id="GO:0005634">
    <property type="term" value="C:nucleus"/>
    <property type="evidence" value="ECO:0007669"/>
    <property type="project" value="TreeGrafter"/>
</dbReference>
<dbReference type="PANTHER" id="PTHR28040">
    <property type="entry name" value="PYRIDOXAMINE 5'-PHOSPHATE OXIDASE YLR456W HOMOLOG-RELATED"/>
    <property type="match status" value="1"/>
</dbReference>